<keyword evidence="3" id="KW-1185">Reference proteome</keyword>
<dbReference type="Proteomes" id="UP000479000">
    <property type="component" value="Unassembled WGS sequence"/>
</dbReference>
<evidence type="ECO:0000313" key="2">
    <source>
        <dbReference type="EMBL" id="CAA9994561.1"/>
    </source>
</evidence>
<feature type="region of interest" description="Disordered" evidence="1">
    <location>
        <begin position="312"/>
        <end position="339"/>
    </location>
</feature>
<organism evidence="2 3">
    <name type="scientific">Nesidiocoris tenuis</name>
    <dbReference type="NCBI Taxonomy" id="355587"/>
    <lineage>
        <taxon>Eukaryota</taxon>
        <taxon>Metazoa</taxon>
        <taxon>Ecdysozoa</taxon>
        <taxon>Arthropoda</taxon>
        <taxon>Hexapoda</taxon>
        <taxon>Insecta</taxon>
        <taxon>Pterygota</taxon>
        <taxon>Neoptera</taxon>
        <taxon>Paraneoptera</taxon>
        <taxon>Hemiptera</taxon>
        <taxon>Heteroptera</taxon>
        <taxon>Panheteroptera</taxon>
        <taxon>Cimicomorpha</taxon>
        <taxon>Miridae</taxon>
        <taxon>Dicyphina</taxon>
        <taxon>Nesidiocoris</taxon>
    </lineage>
</organism>
<proteinExistence type="predicted"/>
<protein>
    <submittedName>
        <fullName evidence="2">Uncharacterized protein</fullName>
    </submittedName>
</protein>
<evidence type="ECO:0000256" key="1">
    <source>
        <dbReference type="SAM" id="MobiDB-lite"/>
    </source>
</evidence>
<name>A0A6H5FYQ3_9HEMI</name>
<accession>A0A6H5FYQ3</accession>
<gene>
    <name evidence="2" type="ORF">NTEN_LOCUS1377</name>
</gene>
<dbReference type="EMBL" id="CADCXU010002004">
    <property type="protein sequence ID" value="CAA9994561.1"/>
    <property type="molecule type" value="Genomic_DNA"/>
</dbReference>
<reference evidence="2 3" key="1">
    <citation type="submission" date="2020-02" db="EMBL/GenBank/DDBJ databases">
        <authorList>
            <person name="Ferguson B K."/>
        </authorList>
    </citation>
    <scope>NUCLEOTIDE SEQUENCE [LARGE SCALE GENOMIC DNA]</scope>
</reference>
<sequence>MSLLGSNFLVLGQLTTFSILEKCSCMSILRIAGEDVQTLPSIMSEIRSVEVLPIIRKSRTIECRRDREGVVDCHQDDLRYKIRLKHPDLPQDMLETLIANLYGRLFKATNDKKKREGVNSQPSVVKSREETPFIIVLPPDQSDPPKIGLPTKIESLPKITKNKVSTEADQSDDLVIECSPTDDEPLKSDGVFLSKNDDFNSAGSLVYSCKWGHGSRLPKLSQNSSHKYYEHNIDFHYQYAFGVEFSKNRRGSAARLDLGNVGATRIREYTTCSFISVHVRTNLRLRLSASPQFAAQSLASFPPVVETSCAPRSATQWSTQPEDIGQRGATRPNGDNVLRSSRRRYQTVYSGMGLSLEVRPTDNNILINQTDSSYSKTGMISSEPQNYGALVEDHIQPLRGKSVRFTFRPARSSVWPAFTTERKEKEIVEPVLVSETNTTLCSLWNRKAGLLYNIRRHVRSPSPRVPCSPEAHVRDQWALAVGVAAHARIWHTSSYSRGSFSYSAATSTSCWEKFDLVFPPVVPPTGGADRSAKGGSPGSALVGVKVADLEWTGASG</sequence>
<evidence type="ECO:0000313" key="3">
    <source>
        <dbReference type="Proteomes" id="UP000479000"/>
    </source>
</evidence>
<dbReference type="OrthoDB" id="10590238at2759"/>
<dbReference type="AlphaFoldDB" id="A0A6H5FYQ3"/>